<dbReference type="Proteomes" id="UP000585474">
    <property type="component" value="Unassembled WGS sequence"/>
</dbReference>
<organism evidence="1 2">
    <name type="scientific">Actinidia rufa</name>
    <dbReference type="NCBI Taxonomy" id="165716"/>
    <lineage>
        <taxon>Eukaryota</taxon>
        <taxon>Viridiplantae</taxon>
        <taxon>Streptophyta</taxon>
        <taxon>Embryophyta</taxon>
        <taxon>Tracheophyta</taxon>
        <taxon>Spermatophyta</taxon>
        <taxon>Magnoliopsida</taxon>
        <taxon>eudicotyledons</taxon>
        <taxon>Gunneridae</taxon>
        <taxon>Pentapetalae</taxon>
        <taxon>asterids</taxon>
        <taxon>Ericales</taxon>
        <taxon>Actinidiaceae</taxon>
        <taxon>Actinidia</taxon>
    </lineage>
</organism>
<dbReference type="GO" id="GO:0016740">
    <property type="term" value="F:transferase activity"/>
    <property type="evidence" value="ECO:0007669"/>
    <property type="project" value="UniProtKB-KW"/>
</dbReference>
<dbReference type="AlphaFoldDB" id="A0A7J0EIZ8"/>
<dbReference type="PANTHER" id="PTHR12782:SF11">
    <property type="entry name" value="PROSTAGLANDIN E SYNTHASE 2"/>
    <property type="match status" value="1"/>
</dbReference>
<evidence type="ECO:0000313" key="1">
    <source>
        <dbReference type="EMBL" id="GFY86262.1"/>
    </source>
</evidence>
<dbReference type="EMBL" id="BJWL01000004">
    <property type="protein sequence ID" value="GFY86262.1"/>
    <property type="molecule type" value="Genomic_DNA"/>
</dbReference>
<dbReference type="InterPro" id="IPR011767">
    <property type="entry name" value="GLR_AS"/>
</dbReference>
<dbReference type="PROSITE" id="PS00195">
    <property type="entry name" value="GLUTAREDOXIN_1"/>
    <property type="match status" value="1"/>
</dbReference>
<comment type="caution">
    <text evidence="1">The sequence shown here is derived from an EMBL/GenBank/DDBJ whole genome shotgun (WGS) entry which is preliminary data.</text>
</comment>
<dbReference type="PANTHER" id="PTHR12782">
    <property type="entry name" value="MICROSOMAL PROSTAGLANDIN E SYNTHASE-2"/>
    <property type="match status" value="1"/>
</dbReference>
<protein>
    <submittedName>
        <fullName evidence="1">Glutathione S-transferase family protein</fullName>
    </submittedName>
</protein>
<reference evidence="1 2" key="1">
    <citation type="submission" date="2019-07" db="EMBL/GenBank/DDBJ databases">
        <title>De Novo Assembly of kiwifruit Actinidia rufa.</title>
        <authorList>
            <person name="Sugita-Konishi S."/>
            <person name="Sato K."/>
            <person name="Mori E."/>
            <person name="Abe Y."/>
            <person name="Kisaki G."/>
            <person name="Hamano K."/>
            <person name="Suezawa K."/>
            <person name="Otani M."/>
            <person name="Fukuda T."/>
            <person name="Manabe T."/>
            <person name="Gomi K."/>
            <person name="Tabuchi M."/>
            <person name="Akimitsu K."/>
            <person name="Kataoka I."/>
        </authorList>
    </citation>
    <scope>NUCLEOTIDE SEQUENCE [LARGE SCALE GENOMIC DNA]</scope>
    <source>
        <strain evidence="2">cv. Fuchu</strain>
    </source>
</reference>
<gene>
    <name evidence="1" type="ORF">Acr_04g0010000</name>
</gene>
<proteinExistence type="predicted"/>
<dbReference type="GO" id="GO:0005739">
    <property type="term" value="C:mitochondrion"/>
    <property type="evidence" value="ECO:0007669"/>
    <property type="project" value="TreeGrafter"/>
</dbReference>
<keyword evidence="2" id="KW-1185">Reference proteome</keyword>
<accession>A0A7J0EIZ8</accession>
<dbReference type="OrthoDB" id="423541at2759"/>
<name>A0A7J0EIZ8_9ERIC</name>
<keyword evidence="1" id="KW-0808">Transferase</keyword>
<evidence type="ECO:0000313" key="2">
    <source>
        <dbReference type="Proteomes" id="UP000585474"/>
    </source>
</evidence>
<sequence length="152" mass="16362">MERFSGLAAIFRAIEGGATATVASASTTTNNRFLQAALYSSSFSSAKSRWISHHEIVKHSTLSAAHVVAGTMFFSAAAASSLAEDVHAKELPPSKKFLPNDVVLYQYEACPFCNKVKGILSSSIPTLVESFELGFLFCFSDSQKNEVAIEES</sequence>
<dbReference type="GO" id="GO:0050220">
    <property type="term" value="F:prostaglandin-E synthase activity"/>
    <property type="evidence" value="ECO:0007669"/>
    <property type="project" value="TreeGrafter"/>
</dbReference>
<dbReference type="Gene3D" id="3.40.30.10">
    <property type="entry name" value="Glutaredoxin"/>
    <property type="match status" value="1"/>
</dbReference>